<feature type="compositionally biased region" description="Basic and acidic residues" evidence="1">
    <location>
        <begin position="1609"/>
        <end position="1628"/>
    </location>
</feature>
<feature type="compositionally biased region" description="Basic and acidic residues" evidence="1">
    <location>
        <begin position="1497"/>
        <end position="1514"/>
    </location>
</feature>
<reference evidence="3" key="1">
    <citation type="submission" date="2016-11" db="UniProtKB">
        <authorList>
            <consortium name="WormBaseParasite"/>
        </authorList>
    </citation>
    <scope>IDENTIFICATION</scope>
</reference>
<feature type="compositionally biased region" description="Polar residues" evidence="1">
    <location>
        <begin position="2216"/>
        <end position="2227"/>
    </location>
</feature>
<feature type="compositionally biased region" description="Polar residues" evidence="1">
    <location>
        <begin position="1118"/>
        <end position="1129"/>
    </location>
</feature>
<feature type="compositionally biased region" description="Basic and acidic residues" evidence="1">
    <location>
        <begin position="1283"/>
        <end position="1313"/>
    </location>
</feature>
<feature type="compositionally biased region" description="Polar residues" evidence="1">
    <location>
        <begin position="995"/>
        <end position="1014"/>
    </location>
</feature>
<feature type="compositionally biased region" description="Polar residues" evidence="1">
    <location>
        <begin position="1193"/>
        <end position="1217"/>
    </location>
</feature>
<feature type="compositionally biased region" description="Low complexity" evidence="1">
    <location>
        <begin position="326"/>
        <end position="342"/>
    </location>
</feature>
<feature type="compositionally biased region" description="Polar residues" evidence="1">
    <location>
        <begin position="2319"/>
        <end position="2328"/>
    </location>
</feature>
<dbReference type="WBParaSite" id="maker-uti_cns_0000237-snap-gene-2.17-mRNA-1">
    <property type="protein sequence ID" value="maker-uti_cns_0000237-snap-gene-2.17-mRNA-1"/>
    <property type="gene ID" value="maker-uti_cns_0000237-snap-gene-2.17"/>
</dbReference>
<feature type="compositionally biased region" description="Polar residues" evidence="1">
    <location>
        <begin position="2020"/>
        <end position="2039"/>
    </location>
</feature>
<feature type="compositionally biased region" description="Low complexity" evidence="1">
    <location>
        <begin position="1237"/>
        <end position="1249"/>
    </location>
</feature>
<feature type="compositionally biased region" description="Low complexity" evidence="1">
    <location>
        <begin position="2004"/>
        <end position="2017"/>
    </location>
</feature>
<feature type="region of interest" description="Disordered" evidence="1">
    <location>
        <begin position="444"/>
        <end position="1550"/>
    </location>
</feature>
<feature type="compositionally biased region" description="Polar residues" evidence="1">
    <location>
        <begin position="1515"/>
        <end position="1530"/>
    </location>
</feature>
<feature type="compositionally biased region" description="Polar residues" evidence="1">
    <location>
        <begin position="621"/>
        <end position="641"/>
    </location>
</feature>
<accession>A0A1I8FXY5</accession>
<feature type="compositionally biased region" description="Polar residues" evidence="1">
    <location>
        <begin position="2658"/>
        <end position="2668"/>
    </location>
</feature>
<feature type="compositionally biased region" description="Polar residues" evidence="1">
    <location>
        <begin position="1757"/>
        <end position="1774"/>
    </location>
</feature>
<feature type="compositionally biased region" description="Polar residues" evidence="1">
    <location>
        <begin position="1991"/>
        <end position="2001"/>
    </location>
</feature>
<feature type="compositionally biased region" description="Polar residues" evidence="1">
    <location>
        <begin position="1729"/>
        <end position="1741"/>
    </location>
</feature>
<feature type="region of interest" description="Disordered" evidence="1">
    <location>
        <begin position="163"/>
        <end position="183"/>
    </location>
</feature>
<feature type="region of interest" description="Disordered" evidence="1">
    <location>
        <begin position="20"/>
        <end position="47"/>
    </location>
</feature>
<feature type="compositionally biased region" description="Polar residues" evidence="1">
    <location>
        <begin position="771"/>
        <end position="785"/>
    </location>
</feature>
<feature type="compositionally biased region" description="Basic and acidic residues" evidence="1">
    <location>
        <begin position="1165"/>
        <end position="1185"/>
    </location>
</feature>
<sequence length="2811" mass="303798">LDNRLQSQLDELRHQNRQLAQENEQLRRPAASGYRLPNLGAAASAPGLSRDLQDVQTRLAESRDLLGRQQSLIDQLEAGFDSPPQQRKRPSTAAGIGTAAAAASSATSPEVAALRQEIGRLRQLATESQQRRPEVDDLLRRLLEDSRGKDEAIRALSAQVDALKASRHSQQPSGADDGVSQDDGLRNRVRDLLTDWGRFQGDLSGQLRVESDDRRQAIRELDSRFQALANELEALRRGRGSARNAQSQTQTPWLRRPPDPQQQQQQQQQQQASSNAVSSDDGLHERRPSSKKPTHLGEAKARSDSLNLHRPPAEQPYGTAGGPSVANSNANTAAAAAASDSTKNIHTQTSPLPQACPEHFFNSLPYFEGPRLYDEVSDAEGLLSDGKGRHTTVESGAFHQQPHLQGEPSGTSESANLNLRSCPQDQDRADGQCSSMWARLRSANAGNEAPTAQSQRQRAKRQSRRSFASSASPSLPGSPRQSGLRDSAGWHSERSLSGSPARRPSSRSKAPWDRHEERNDSDETLSGSPRRSRRDSGTRRRKVPKLNLGSEVGSHGRPLSAEEAESRSRAEQSRLEASKAPVDNLGFRVPRGEARHPSFESDSGKSARFSSDRQAREKQPRSSLRTYSQSEASVGESTGTVRPTGANRQGELANEPAPGRGVRRREGSGSGSEESRSSRRPSELGYNRRPDDDAFSDRDKTGSPDRHPDKPSHANSSDRTLDARDSQSASARDKTLYKQRNDSHSPSNRDQSQGERFVDSQPTSARDRSWDQQFDQLGRTNSQAGSKDGRRTGEFENKSNAAISRDGYPDQRYDGIAVSNRDRSPDGRTNDGDERYNDSQRVRGKHRFKPESEGESQSKSAKDGSEDLRNDDSLAVSARDQSRDRWCDDSHPASARDRSEERRYDPRPVGEIDGQREKLDGSFDSSDRDRSQDKRNEDSHSSSSRDRLQRQETGETSVPRYTNDAKQPAEMSPGDWRKGQVKLDAKPEAGHQPKDQSVSVSPRHQSKPSGQSLNEADKPAAEVEFKSGETNSRLESPIAQRDSTRQVDAKSPSRRRDTSRDSDGRRSRNEKISGKYSGPVSASRQFEDLGLQRTPRGKQPGSSVTEAGERKPPGEQPSADNRSGQSGTDSDIDAGQKQKSRRSSTASPAGSHPDKQGQGQSSDPSRSRTRDSDGDRSEKSSKTARADSFATKAASTSDGQQRKGNLKSTSGKLSNESSAKDDGPSMATASLSAEVDPSSSMSKPARSRSGGSVSPARRTRWEDEEQLKAERGEVPEDAVIAASRDDLNVGASEHRPDFTHRSDAVDSRKRPDSGGKTGLRSLADSDQKDFSSDADGGAVHRQNRPSSRGRETMANSEKLKTSTEELNDAIQHADAMVRRHGGHVPRSSAADSEMASKILGKSIAGENSEKPQSDPKKHNKGLSDQDPESPSEASTVRGEQAQLSAFDSPLQAVSNTGRTRRDTQLEDDDSNSPSIKGQTVDRDRTSAGESSAGLRSDSPDQSERSDSAVERRLSPTESWQKSARLSTGSGKSLDDAEVCDGGQQNKAEKTMLDDELGVLKLVDSKPGFDGQLDPTKRAQIHGQNAGTAGSEPDTLLGKTGKDGAQLPGDKQRVESTTESHARDERRSSESSASDAEVARHAAEDSKQKPLIRLEEPTDSASSGGDAHRGKPSGVGEGSSKQHENRRTPEHGWKEGRKSEMEPDNYKNDSNKEEKDTRGGGEKGKFSAQGKISSNEETSSESMPDADTSREGRPVRSQPDSKAALNSDNLATFANETRPDDHQRGSTESGAPGASDSVSCVRQPDLATAGSISQSRTVASPRSPSGQSVGGEFGTHAGSGIPVPVRRLQPRSSSAGRTEQEQPPPQQPVSLASPPVRGTSPFSTGSEQFFSGSKIPTRLKFEQKSSSKDSYSKDATDGVDHSQNKAGDDAVNSVTTVSSAATVQGEFVQEDTSIKTRISQPPEESLNFSIELAPEQRVRTEVLGAQGDAKSSENTQMQSARQQALELGLRGQQKLLKGTDASDSANRPQSQSADNSSSENTSEDKFDRPPSWTIKDPSGTSSGRSDDSPNADRSDSRRLPGAGRDQMSQKLAQADTDATGHATQQEMSKNFDSQPVESKQKIPSSAHGSQQKSPSESYLHPDNAGNLEEPEYSDSFTEDVSNDRTASGTHDSGKKSSESGPDSIRHRQESAAENTFQPAVAGQKPANFSRNLDADGKQSQAGGRSESSFEADPGSASAARGPGKVRARSSSESEISQQHEPIFVRIAVNDRRKRDGVQLCRSVPNLSSVSGGGEDLGSRQLEQLAPQPMSPPTGSRDASEATSMLTQSAPPIMNPDMQQQRLLQQDLRNTLSDLDDEEFEAFVTGVDQIVSQIRAEAEEPNEQLELPAIDTRLPDPGSNRLYSSDSEANDVCGTPSRAKILSSLRATRQNRKAAAAAAGTEGSSTGASASDAEGSGEGDRQRPPRRRPPQRRSQSATSRSSEALGDSRRSNPLRRRTPQPSPMKPPAPLPSQLPRFSVRVRPENGGETAEAESHRPQPVTDPTHDALIEAAKQKVARIRGEGRRAASGGTSSEDDDTLKDETDDSEAKERAKSNGGNQTDTDISSSVLSDEADKRAEAPKPTEAVKSPKVEARSTASVLLPDRPRMVSGKSVARATVTQMSAAAQPSESRQLRLPRRVGPDGFLSDGSIFSDDDNLQRRRLAARAGRIHLLALESSFETLYDPSLQRSDGLSVGRDSSRDIRLSSSSASENDAAGERRLGRQPLVDLLEAAEAPSSGGDNGASSSPSASDAEVLREMELRNSKHQLELLQED</sequence>
<feature type="compositionally biased region" description="Basic and acidic residues" evidence="1">
    <location>
        <begin position="2610"/>
        <end position="2619"/>
    </location>
</feature>
<feature type="compositionally biased region" description="Basic and acidic residues" evidence="1">
    <location>
        <begin position="820"/>
        <end position="841"/>
    </location>
</feature>
<feature type="compositionally biased region" description="Basic and acidic residues" evidence="1">
    <location>
        <begin position="860"/>
        <end position="872"/>
    </location>
</feature>
<feature type="compositionally biased region" description="Basic and acidic residues" evidence="1">
    <location>
        <begin position="787"/>
        <end position="797"/>
    </location>
</feature>
<feature type="region of interest" description="Disordered" evidence="1">
    <location>
        <begin position="1564"/>
        <end position="2337"/>
    </location>
</feature>
<proteinExistence type="predicted"/>
<feature type="compositionally biased region" description="Low complexity" evidence="1">
    <location>
        <begin position="91"/>
        <end position="108"/>
    </location>
</feature>
<feature type="compositionally biased region" description="Basic and acidic residues" evidence="1">
    <location>
        <begin position="2170"/>
        <end position="2189"/>
    </location>
</feature>
<feature type="compositionally biased region" description="Low complexity" evidence="1">
    <location>
        <begin position="465"/>
        <end position="480"/>
    </location>
</feature>
<protein>
    <submittedName>
        <fullName evidence="3">CAP-Gly domain-containing protein</fullName>
    </submittedName>
</protein>
<feature type="region of interest" description="Disordered" evidence="1">
    <location>
        <begin position="2723"/>
        <end position="2791"/>
    </location>
</feature>
<feature type="compositionally biased region" description="Basic and acidic residues" evidence="1">
    <location>
        <begin position="1054"/>
        <end position="1073"/>
    </location>
</feature>
<feature type="compositionally biased region" description="Low complexity" evidence="1">
    <location>
        <begin position="2470"/>
        <end position="2480"/>
    </location>
</feature>
<feature type="region of interest" description="Disordered" evidence="1">
    <location>
        <begin position="236"/>
        <end position="356"/>
    </location>
</feature>
<feature type="compositionally biased region" description="Basic and acidic residues" evidence="1">
    <location>
        <begin position="2063"/>
        <end position="2077"/>
    </location>
</feature>
<feature type="compositionally biased region" description="Basic and acidic residues" evidence="1">
    <location>
        <begin position="1407"/>
        <end position="1416"/>
    </location>
</feature>
<feature type="compositionally biased region" description="Low complexity" evidence="1">
    <location>
        <begin position="261"/>
        <end position="271"/>
    </location>
</feature>
<feature type="compositionally biased region" description="Basic and acidic residues" evidence="1">
    <location>
        <begin position="975"/>
        <end position="994"/>
    </location>
</feature>
<feature type="compositionally biased region" description="Basic and acidic residues" evidence="1">
    <location>
        <begin position="719"/>
        <end position="743"/>
    </location>
</feature>
<feature type="compositionally biased region" description="Polar residues" evidence="1">
    <location>
        <begin position="243"/>
        <end position="252"/>
    </location>
</feature>
<feature type="compositionally biased region" description="Basic and acidic residues" evidence="1">
    <location>
        <begin position="590"/>
        <end position="620"/>
    </location>
</feature>
<feature type="compositionally biased region" description="Acidic residues" evidence="1">
    <location>
        <begin position="2571"/>
        <end position="2583"/>
    </location>
</feature>
<feature type="compositionally biased region" description="Polar residues" evidence="1">
    <location>
        <begin position="1879"/>
        <end position="1890"/>
    </location>
</feature>
<feature type="compositionally biased region" description="Polar residues" evidence="1">
    <location>
        <begin position="2593"/>
        <end position="2607"/>
    </location>
</feature>
<feature type="compositionally biased region" description="Basic and acidic residues" evidence="1">
    <location>
        <begin position="673"/>
        <end position="712"/>
    </location>
</feature>
<feature type="compositionally biased region" description="Low complexity" evidence="1">
    <location>
        <begin position="2432"/>
        <end position="2452"/>
    </location>
</feature>
<feature type="compositionally biased region" description="Basic and acidic residues" evidence="1">
    <location>
        <begin position="1898"/>
        <end position="1927"/>
    </location>
</feature>
<name>A0A1I8FXY5_9PLAT</name>
<feature type="compositionally biased region" description="Polar residues" evidence="1">
    <location>
        <begin position="1931"/>
        <end position="1941"/>
    </location>
</feature>
<feature type="compositionally biased region" description="Polar residues" evidence="1">
    <location>
        <begin position="1441"/>
        <end position="1457"/>
    </location>
</feature>
<feature type="compositionally biased region" description="Polar residues" evidence="1">
    <location>
        <begin position="2153"/>
        <end position="2169"/>
    </location>
</feature>
<evidence type="ECO:0000313" key="2">
    <source>
        <dbReference type="Proteomes" id="UP000095280"/>
    </source>
</evidence>
<feature type="compositionally biased region" description="Pro residues" evidence="1">
    <location>
        <begin position="2498"/>
        <end position="2510"/>
    </location>
</feature>
<feature type="region of interest" description="Disordered" evidence="1">
    <location>
        <begin position="77"/>
        <end position="109"/>
    </location>
</feature>
<feature type="region of interest" description="Disordered" evidence="1">
    <location>
        <begin position="2376"/>
        <end position="2649"/>
    </location>
</feature>
<dbReference type="Proteomes" id="UP000095280">
    <property type="component" value="Unplaced"/>
</dbReference>
<feature type="compositionally biased region" description="Basic and acidic residues" evidence="1">
    <location>
        <begin position="880"/>
        <end position="953"/>
    </location>
</feature>
<feature type="compositionally biased region" description="Polar residues" evidence="1">
    <location>
        <begin position="408"/>
        <end position="424"/>
    </location>
</feature>
<evidence type="ECO:0000256" key="1">
    <source>
        <dbReference type="SAM" id="MobiDB-lite"/>
    </source>
</evidence>
<feature type="compositionally biased region" description="Basic and acidic residues" evidence="1">
    <location>
        <begin position="1636"/>
        <end position="1655"/>
    </location>
</feature>
<keyword evidence="2" id="KW-1185">Reference proteome</keyword>
<feature type="compositionally biased region" description="Basic and acidic residues" evidence="1">
    <location>
        <begin position="1679"/>
        <end position="1724"/>
    </location>
</feature>
<organism evidence="2 3">
    <name type="scientific">Macrostomum lignano</name>
    <dbReference type="NCBI Taxonomy" id="282301"/>
    <lineage>
        <taxon>Eukaryota</taxon>
        <taxon>Metazoa</taxon>
        <taxon>Spiralia</taxon>
        <taxon>Lophotrochozoa</taxon>
        <taxon>Platyhelminthes</taxon>
        <taxon>Rhabditophora</taxon>
        <taxon>Macrostomorpha</taxon>
        <taxon>Macrostomida</taxon>
        <taxon>Macrostomidae</taxon>
        <taxon>Macrostomum</taxon>
    </lineage>
</organism>
<feature type="region of interest" description="Disordered" evidence="1">
    <location>
        <begin position="2658"/>
        <end position="2677"/>
    </location>
</feature>
<evidence type="ECO:0000313" key="3">
    <source>
        <dbReference type="WBParaSite" id="maker-uti_cns_0000237-snap-gene-2.17-mRNA-1"/>
    </source>
</evidence>
<feature type="compositionally biased region" description="Polar residues" evidence="1">
    <location>
        <begin position="2100"/>
        <end position="2135"/>
    </location>
</feature>
<feature type="compositionally biased region" description="Basic and acidic residues" evidence="1">
    <location>
        <begin position="564"/>
        <end position="577"/>
    </location>
</feature>
<feature type="region of interest" description="Disordered" evidence="1">
    <location>
        <begin position="398"/>
        <end position="431"/>
    </location>
</feature>
<feature type="compositionally biased region" description="Basic and acidic residues" evidence="1">
    <location>
        <begin position="1015"/>
        <end position="1027"/>
    </location>
</feature>
<feature type="compositionally biased region" description="Polar residues" evidence="1">
    <location>
        <begin position="1809"/>
        <end position="1826"/>
    </location>
</feature>